<comment type="caution">
    <text evidence="1">The sequence shown here is derived from an EMBL/GenBank/DDBJ whole genome shotgun (WGS) entry which is preliminary data.</text>
</comment>
<evidence type="ECO:0000313" key="1">
    <source>
        <dbReference type="EMBL" id="VCW97181.1"/>
    </source>
</evidence>
<feature type="non-terminal residue" evidence="1">
    <location>
        <position position="1"/>
    </location>
</feature>
<gene>
    <name evidence="1" type="ORF">BN2614_LOCUS6</name>
</gene>
<sequence length="74" mass="8227">KGHPSLPISNCHCTKPTAVTSIFSTAIAKGSIGSTVMSYTSRKFTIVLKFISYYPTSCMLRFTKPCKFHSLHRL</sequence>
<evidence type="ECO:0000313" key="2">
    <source>
        <dbReference type="Proteomes" id="UP000269945"/>
    </source>
</evidence>
<dbReference type="EMBL" id="CYRY02020839">
    <property type="protein sequence ID" value="VCW97181.1"/>
    <property type="molecule type" value="Genomic_DNA"/>
</dbReference>
<dbReference type="AlphaFoldDB" id="A0A9X9Q1U5"/>
<reference evidence="1 2" key="1">
    <citation type="submission" date="2018-10" db="EMBL/GenBank/DDBJ databases">
        <authorList>
            <person name="Ekblom R."/>
            <person name="Jareborg N."/>
        </authorList>
    </citation>
    <scope>NUCLEOTIDE SEQUENCE [LARGE SCALE GENOMIC DNA]</scope>
    <source>
        <tissue evidence="1">Muscle</tissue>
    </source>
</reference>
<proteinExistence type="predicted"/>
<protein>
    <submittedName>
        <fullName evidence="1">Uncharacterized protein</fullName>
    </submittedName>
</protein>
<organism evidence="1 2">
    <name type="scientific">Gulo gulo</name>
    <name type="common">Wolverine</name>
    <name type="synonym">Gluton</name>
    <dbReference type="NCBI Taxonomy" id="48420"/>
    <lineage>
        <taxon>Eukaryota</taxon>
        <taxon>Metazoa</taxon>
        <taxon>Chordata</taxon>
        <taxon>Craniata</taxon>
        <taxon>Vertebrata</taxon>
        <taxon>Euteleostomi</taxon>
        <taxon>Mammalia</taxon>
        <taxon>Eutheria</taxon>
        <taxon>Laurasiatheria</taxon>
        <taxon>Carnivora</taxon>
        <taxon>Caniformia</taxon>
        <taxon>Musteloidea</taxon>
        <taxon>Mustelidae</taxon>
        <taxon>Guloninae</taxon>
        <taxon>Gulo</taxon>
    </lineage>
</organism>
<keyword evidence="2" id="KW-1185">Reference proteome</keyword>
<dbReference type="Proteomes" id="UP000269945">
    <property type="component" value="Unassembled WGS sequence"/>
</dbReference>
<name>A0A9X9Q1U5_GULGU</name>
<accession>A0A9X9Q1U5</accession>